<accession>A0A285CIR1</accession>
<dbReference type="EMBL" id="OAOQ01000001">
    <property type="protein sequence ID" value="SNX67497.1"/>
    <property type="molecule type" value="Genomic_DNA"/>
</dbReference>
<dbReference type="Proteomes" id="UP000219467">
    <property type="component" value="Unassembled WGS sequence"/>
</dbReference>
<dbReference type="Pfam" id="PF09898">
    <property type="entry name" value="DUF2125"/>
    <property type="match status" value="1"/>
</dbReference>
<dbReference type="InterPro" id="IPR018666">
    <property type="entry name" value="DUF2125"/>
</dbReference>
<sequence>MRRLLGLGLGLVLLWAGWWALGAQAVTQGTRALFASDARLHAPQSVDVAGFPARFDLTVKEVAFSDPRRGTGWRTPVVQLSAPSWQPWHLSATLPARQEMDLPGQTVSIAAQALGGSLVLKPGPALALNRVAASAEALDLRSTLGWDLGINTARLTTRQVEGDATRHAITLDLAGLATGGWLARAATKATLPPDVAEIALRAVAGFSAPLDRHAGNSRPALRSLVVQDSRIRWGTMTLAAAGEIAVDATGRPEGRIDLGLTNWREALQAAVALGLVTPEAAPTWERMLAMFAASSGGERLDLPLVMAGGRMSLGPLPLGPVPRIAQRQ</sequence>
<keyword evidence="2" id="KW-1185">Reference proteome</keyword>
<proteinExistence type="predicted"/>
<dbReference type="AlphaFoldDB" id="A0A285CIR1"/>
<reference evidence="2" key="1">
    <citation type="submission" date="2017-08" db="EMBL/GenBank/DDBJ databases">
        <authorList>
            <person name="Varghese N."/>
            <person name="Submissions S."/>
        </authorList>
    </citation>
    <scope>NUCLEOTIDE SEQUENCE [LARGE SCALE GENOMIC DNA]</scope>
    <source>
        <strain evidence="2">JA234</strain>
    </source>
</reference>
<organism evidence="1 2">
    <name type="scientific">Cereibacter ovatus</name>
    <dbReference type="NCBI Taxonomy" id="439529"/>
    <lineage>
        <taxon>Bacteria</taxon>
        <taxon>Pseudomonadati</taxon>
        <taxon>Pseudomonadota</taxon>
        <taxon>Alphaproteobacteria</taxon>
        <taxon>Rhodobacterales</taxon>
        <taxon>Paracoccaceae</taxon>
        <taxon>Cereibacter</taxon>
    </lineage>
</organism>
<evidence type="ECO:0000313" key="2">
    <source>
        <dbReference type="Proteomes" id="UP000219467"/>
    </source>
</evidence>
<dbReference type="OrthoDB" id="7625707at2"/>
<evidence type="ECO:0000313" key="1">
    <source>
        <dbReference type="EMBL" id="SNX67497.1"/>
    </source>
</evidence>
<evidence type="ECO:0008006" key="3">
    <source>
        <dbReference type="Google" id="ProtNLM"/>
    </source>
</evidence>
<gene>
    <name evidence="1" type="ORF">SAMN05878503_101132</name>
</gene>
<protein>
    <recommendedName>
        <fullName evidence="3">DUF2125 domain-containing protein</fullName>
    </recommendedName>
</protein>
<dbReference type="RefSeq" id="WP_097028757.1">
    <property type="nucleotide sequence ID" value="NZ_OAOQ01000001.1"/>
</dbReference>
<name>A0A285CIR1_9RHOB</name>